<evidence type="ECO:0000313" key="2">
    <source>
        <dbReference type="Proteomes" id="UP000318331"/>
    </source>
</evidence>
<organism evidence="1 2">
    <name type="scientific">Klugiella xanthotipulae</name>
    <dbReference type="NCBI Taxonomy" id="244735"/>
    <lineage>
        <taxon>Bacteria</taxon>
        <taxon>Bacillati</taxon>
        <taxon>Actinomycetota</taxon>
        <taxon>Actinomycetes</taxon>
        <taxon>Micrococcales</taxon>
        <taxon>Microbacteriaceae</taxon>
        <taxon>Klugiella</taxon>
    </lineage>
</organism>
<sequence>MGGPICSLPAGAATLGVMKHQLVLDKIPSRSLVYALDQDIARCTRTQLAVAKLEGRSLASTEGSVLGPVLTRWRCLIDAEEADINARNVGLVALAVQLHAHGFADSGITRRALAAIDELNDNVVLSDAFWRDSPAIKALLTSAPAAITRVPRVFQDFTAFRVGDAVSIRVGDLYYAAAVIDIEDDTDHPILHVYEGEFTEPPTAEQLEGRSEARPRGRGRCSVAGLALLPDPARQVSLIEGYRILWPIGEEPRDGEGRYASISLPELADFVVRVAGDRAPAPAHASANALVG</sequence>
<comment type="caution">
    <text evidence="1">The sequence shown here is derived from an EMBL/GenBank/DDBJ whole genome shotgun (WGS) entry which is preliminary data.</text>
</comment>
<accession>A0A543HYV6</accession>
<name>A0A543HYV6_9MICO</name>
<proteinExistence type="predicted"/>
<reference evidence="1 2" key="1">
    <citation type="submission" date="2019-06" db="EMBL/GenBank/DDBJ databases">
        <title>Sequencing the genomes of 1000 actinobacteria strains.</title>
        <authorList>
            <person name="Klenk H.-P."/>
        </authorList>
    </citation>
    <scope>NUCLEOTIDE SEQUENCE [LARGE SCALE GENOMIC DNA]</scope>
    <source>
        <strain evidence="1 2">DSM 18031</strain>
    </source>
</reference>
<gene>
    <name evidence="1" type="ORF">FB466_1776</name>
</gene>
<protein>
    <submittedName>
        <fullName evidence="1">Uncharacterized protein</fullName>
    </submittedName>
</protein>
<dbReference type="EMBL" id="VFPN01000002">
    <property type="protein sequence ID" value="TQM63511.1"/>
    <property type="molecule type" value="Genomic_DNA"/>
</dbReference>
<keyword evidence="2" id="KW-1185">Reference proteome</keyword>
<dbReference type="AlphaFoldDB" id="A0A543HYV6"/>
<dbReference type="Proteomes" id="UP000318331">
    <property type="component" value="Unassembled WGS sequence"/>
</dbReference>
<evidence type="ECO:0000313" key="1">
    <source>
        <dbReference type="EMBL" id="TQM63511.1"/>
    </source>
</evidence>